<dbReference type="EMBL" id="CAFBQP010000055">
    <property type="protein sequence ID" value="CAB5064954.1"/>
    <property type="molecule type" value="Genomic_DNA"/>
</dbReference>
<dbReference type="AlphaFoldDB" id="A0A6J6P1G3"/>
<sequence>MRELGVTANKELADTPELAQAYRSVAWTD</sequence>
<evidence type="ECO:0000313" key="1">
    <source>
        <dbReference type="EMBL" id="CAB4692679.1"/>
    </source>
</evidence>
<dbReference type="EMBL" id="CAEZYY010000017">
    <property type="protein sequence ID" value="CAB4756895.1"/>
    <property type="molecule type" value="Genomic_DNA"/>
</dbReference>
<organism evidence="1">
    <name type="scientific">freshwater metagenome</name>
    <dbReference type="NCBI Taxonomy" id="449393"/>
    <lineage>
        <taxon>unclassified sequences</taxon>
        <taxon>metagenomes</taxon>
        <taxon>ecological metagenomes</taxon>
    </lineage>
</organism>
<dbReference type="EMBL" id="CAEZXX010000003">
    <property type="protein sequence ID" value="CAB4692679.1"/>
    <property type="molecule type" value="Genomic_DNA"/>
</dbReference>
<proteinExistence type="predicted"/>
<gene>
    <name evidence="1" type="ORF">UFOPK2602_00107</name>
    <name evidence="2" type="ORF">UFOPK2806_01381</name>
    <name evidence="3" type="ORF">UFOPK3417_00897</name>
    <name evidence="4" type="ORF">UFOPK4306_01489</name>
</gene>
<dbReference type="EMBL" id="CAFBLR010000073">
    <property type="protein sequence ID" value="CAB4873979.1"/>
    <property type="molecule type" value="Genomic_DNA"/>
</dbReference>
<reference evidence="1" key="1">
    <citation type="submission" date="2020-05" db="EMBL/GenBank/DDBJ databases">
        <authorList>
            <person name="Chiriac C."/>
            <person name="Salcher M."/>
            <person name="Ghai R."/>
            <person name="Kavagutti S V."/>
        </authorList>
    </citation>
    <scope>NUCLEOTIDE SEQUENCE</scope>
</reference>
<evidence type="ECO:0000313" key="2">
    <source>
        <dbReference type="EMBL" id="CAB4756895.1"/>
    </source>
</evidence>
<protein>
    <submittedName>
        <fullName evidence="1">Unannotated protein</fullName>
    </submittedName>
</protein>
<evidence type="ECO:0000313" key="4">
    <source>
        <dbReference type="EMBL" id="CAB5064954.1"/>
    </source>
</evidence>
<evidence type="ECO:0000313" key="3">
    <source>
        <dbReference type="EMBL" id="CAB4873979.1"/>
    </source>
</evidence>
<name>A0A6J6P1G3_9ZZZZ</name>
<accession>A0A6J6P1G3</accession>